<reference evidence="1" key="1">
    <citation type="submission" date="2022-07" db="EMBL/GenBank/DDBJ databases">
        <title>Tahibacter sp., a new gammaproteobacterium isolated from the silt sample collected at pig farm.</title>
        <authorList>
            <person name="Chen H."/>
        </authorList>
    </citation>
    <scope>NUCLEOTIDE SEQUENCE</scope>
    <source>
        <strain evidence="1">P2K</strain>
    </source>
</reference>
<dbReference type="EMBL" id="JANFQO010000002">
    <property type="protein sequence ID" value="MCQ4163626.1"/>
    <property type="molecule type" value="Genomic_DNA"/>
</dbReference>
<sequence>MIFAVATDEKSLHVFPTEAAAVAYCEGIDVQAGTWLFWNRYGVALQPEFLAPNQQGRLFVASGAYRLVPAAGPAASLGERLGGIAVIEGNPYFSSLAAIEAHLAGAAAAFRHGA</sequence>
<evidence type="ECO:0000313" key="1">
    <source>
        <dbReference type="EMBL" id="MCQ4163626.1"/>
    </source>
</evidence>
<keyword evidence="2" id="KW-1185">Reference proteome</keyword>
<dbReference type="Proteomes" id="UP001165498">
    <property type="component" value="Unassembled WGS sequence"/>
</dbReference>
<dbReference type="RefSeq" id="WP_255911019.1">
    <property type="nucleotide sequence ID" value="NZ_JANFQO010000002.1"/>
</dbReference>
<accession>A0ABT1QM73</accession>
<protein>
    <submittedName>
        <fullName evidence="1">Uncharacterized protein</fullName>
    </submittedName>
</protein>
<proteinExistence type="predicted"/>
<comment type="caution">
    <text evidence="1">The sequence shown here is derived from an EMBL/GenBank/DDBJ whole genome shotgun (WGS) entry which is preliminary data.</text>
</comment>
<gene>
    <name evidence="1" type="ORF">NM961_02765</name>
</gene>
<name>A0ABT1QM73_9GAMM</name>
<organism evidence="1 2">
    <name type="scientific">Tahibacter harae</name>
    <dbReference type="NCBI Taxonomy" id="2963937"/>
    <lineage>
        <taxon>Bacteria</taxon>
        <taxon>Pseudomonadati</taxon>
        <taxon>Pseudomonadota</taxon>
        <taxon>Gammaproteobacteria</taxon>
        <taxon>Lysobacterales</taxon>
        <taxon>Rhodanobacteraceae</taxon>
        <taxon>Tahibacter</taxon>
    </lineage>
</organism>
<evidence type="ECO:0000313" key="2">
    <source>
        <dbReference type="Proteomes" id="UP001165498"/>
    </source>
</evidence>